<evidence type="ECO:0000313" key="1">
    <source>
        <dbReference type="EMBL" id="CRL08376.1"/>
    </source>
</evidence>
<name>A0A1J1J7K9_9DIPT</name>
<dbReference type="EMBL" id="CVRI01000075">
    <property type="protein sequence ID" value="CRL08376.1"/>
    <property type="molecule type" value="Genomic_DNA"/>
</dbReference>
<gene>
    <name evidence="1" type="ORF">CLUMA_CG021540</name>
</gene>
<accession>A0A1J1J7K9</accession>
<proteinExistence type="predicted"/>
<protein>
    <submittedName>
        <fullName evidence="1">CLUMA_CG021540, isoform A</fullName>
    </submittedName>
</protein>
<sequence length="61" mass="7546">MKETKVNKKKLLETDCLENQSSELPCFLYTRQFTFMVVYFYIRQLKFITHRSNFGKRKFNR</sequence>
<evidence type="ECO:0000313" key="2">
    <source>
        <dbReference type="Proteomes" id="UP000183832"/>
    </source>
</evidence>
<keyword evidence="2" id="KW-1185">Reference proteome</keyword>
<dbReference type="Proteomes" id="UP000183832">
    <property type="component" value="Unassembled WGS sequence"/>
</dbReference>
<organism evidence="1 2">
    <name type="scientific">Clunio marinus</name>
    <dbReference type="NCBI Taxonomy" id="568069"/>
    <lineage>
        <taxon>Eukaryota</taxon>
        <taxon>Metazoa</taxon>
        <taxon>Ecdysozoa</taxon>
        <taxon>Arthropoda</taxon>
        <taxon>Hexapoda</taxon>
        <taxon>Insecta</taxon>
        <taxon>Pterygota</taxon>
        <taxon>Neoptera</taxon>
        <taxon>Endopterygota</taxon>
        <taxon>Diptera</taxon>
        <taxon>Nematocera</taxon>
        <taxon>Chironomoidea</taxon>
        <taxon>Chironomidae</taxon>
        <taxon>Clunio</taxon>
    </lineage>
</organism>
<dbReference type="AlphaFoldDB" id="A0A1J1J7K9"/>
<reference evidence="1 2" key="1">
    <citation type="submission" date="2015-04" db="EMBL/GenBank/DDBJ databases">
        <authorList>
            <person name="Syromyatnikov M.Y."/>
            <person name="Popov V.N."/>
        </authorList>
    </citation>
    <scope>NUCLEOTIDE SEQUENCE [LARGE SCALE GENOMIC DNA]</scope>
</reference>